<dbReference type="GO" id="GO:0016020">
    <property type="term" value="C:membrane"/>
    <property type="evidence" value="ECO:0007669"/>
    <property type="project" value="UniProtKB-SubCell"/>
</dbReference>
<gene>
    <name evidence="5" type="ORF">C3L33_18164</name>
</gene>
<protein>
    <recommendedName>
        <fullName evidence="4">Wall-associated receptor kinase galacturonan-binding domain-containing protein</fullName>
    </recommendedName>
</protein>
<dbReference type="EMBL" id="QEFC01003104">
    <property type="protein sequence ID" value="KAE9449946.1"/>
    <property type="molecule type" value="Genomic_DNA"/>
</dbReference>
<evidence type="ECO:0000256" key="3">
    <source>
        <dbReference type="SAM" id="SignalP"/>
    </source>
</evidence>
<keyword evidence="6" id="KW-1185">Reference proteome</keyword>
<feature type="domain" description="Wall-associated receptor kinase galacturonan-binding" evidence="4">
    <location>
        <begin position="30"/>
        <end position="91"/>
    </location>
</feature>
<evidence type="ECO:0000256" key="1">
    <source>
        <dbReference type="ARBA" id="ARBA00004167"/>
    </source>
</evidence>
<dbReference type="Proteomes" id="UP000428333">
    <property type="component" value="Linkage Group LG11"/>
</dbReference>
<evidence type="ECO:0000313" key="5">
    <source>
        <dbReference type="EMBL" id="KAE9449946.1"/>
    </source>
</evidence>
<proteinExistence type="predicted"/>
<evidence type="ECO:0000313" key="6">
    <source>
        <dbReference type="Proteomes" id="UP000428333"/>
    </source>
</evidence>
<dbReference type="AlphaFoldDB" id="A0A6A4KQS1"/>
<feature type="signal peptide" evidence="3">
    <location>
        <begin position="1"/>
        <end position="24"/>
    </location>
</feature>
<name>A0A6A4KQS1_9ERIC</name>
<feature type="chain" id="PRO_5025401417" description="Wall-associated receptor kinase galacturonan-binding domain-containing protein" evidence="3">
    <location>
        <begin position="25"/>
        <end position="140"/>
    </location>
</feature>
<organism evidence="5 6">
    <name type="scientific">Rhododendron williamsianum</name>
    <dbReference type="NCBI Taxonomy" id="262921"/>
    <lineage>
        <taxon>Eukaryota</taxon>
        <taxon>Viridiplantae</taxon>
        <taxon>Streptophyta</taxon>
        <taxon>Embryophyta</taxon>
        <taxon>Tracheophyta</taxon>
        <taxon>Spermatophyta</taxon>
        <taxon>Magnoliopsida</taxon>
        <taxon>eudicotyledons</taxon>
        <taxon>Gunneridae</taxon>
        <taxon>Pentapetalae</taxon>
        <taxon>asterids</taxon>
        <taxon>Ericales</taxon>
        <taxon>Ericaceae</taxon>
        <taxon>Ericoideae</taxon>
        <taxon>Rhodoreae</taxon>
        <taxon>Rhododendron</taxon>
    </lineage>
</organism>
<dbReference type="GO" id="GO:0030247">
    <property type="term" value="F:polysaccharide binding"/>
    <property type="evidence" value="ECO:0007669"/>
    <property type="project" value="InterPro"/>
</dbReference>
<comment type="subcellular location">
    <subcellularLocation>
        <location evidence="1">Membrane</location>
        <topology evidence="1">Single-pass membrane protein</topology>
    </subcellularLocation>
</comment>
<dbReference type="Pfam" id="PF13947">
    <property type="entry name" value="GUB_WAK_bind"/>
    <property type="match status" value="1"/>
</dbReference>
<evidence type="ECO:0000256" key="2">
    <source>
        <dbReference type="ARBA" id="ARBA00022729"/>
    </source>
</evidence>
<dbReference type="OrthoDB" id="1631388at2759"/>
<dbReference type="InterPro" id="IPR025287">
    <property type="entry name" value="WAK_GUB"/>
</dbReference>
<comment type="caution">
    <text evidence="5">The sequence shown here is derived from an EMBL/GenBank/DDBJ whole genome shotgun (WGS) entry which is preliminary data.</text>
</comment>
<reference evidence="5 6" key="1">
    <citation type="journal article" date="2019" name="Genome Biol. Evol.">
        <title>The Rhododendron genome and chromosomal organization provide insight into shared whole-genome duplications across the heath family (Ericaceae).</title>
        <authorList>
            <person name="Soza V.L."/>
            <person name="Lindsley D."/>
            <person name="Waalkes A."/>
            <person name="Ramage E."/>
            <person name="Patwardhan R.P."/>
            <person name="Burton J.N."/>
            <person name="Adey A."/>
            <person name="Kumar A."/>
            <person name="Qiu R."/>
            <person name="Shendure J."/>
            <person name="Hall B."/>
        </authorList>
    </citation>
    <scope>NUCLEOTIDE SEQUENCE [LARGE SCALE GENOMIC DNA]</scope>
    <source>
        <strain evidence="5">RSF 1966-606</strain>
    </source>
</reference>
<dbReference type="PANTHER" id="PTHR33138">
    <property type="entry name" value="OS01G0690200 PROTEIN"/>
    <property type="match status" value="1"/>
</dbReference>
<dbReference type="PANTHER" id="PTHR33138:SF90">
    <property type="entry name" value="WALL-ASSOCIATED RECEPTOR KINASE GALACTURONAN-BINDING DOMAIN-CONTAINING PROTEIN"/>
    <property type="match status" value="1"/>
</dbReference>
<keyword evidence="2 3" id="KW-0732">Signal</keyword>
<sequence>MPPSLSSLLVALLLLLLLLTTTNTTTFPNCTTNFSCGALHNLTYPFTAPPPYCGLPQFHLTCTQTHADLTAYSLTYRVLTLNPTHQTLTLSYSDLSTTTCPTSFFNTTLDPTFFQHGTGNKDPTLAYSCSSFPHYTNYTP</sequence>
<evidence type="ECO:0000259" key="4">
    <source>
        <dbReference type="Pfam" id="PF13947"/>
    </source>
</evidence>
<accession>A0A6A4KQS1</accession>
<feature type="non-terminal residue" evidence="5">
    <location>
        <position position="1"/>
    </location>
</feature>